<keyword evidence="9" id="KW-1185">Reference proteome</keyword>
<feature type="domain" description="GtrA/DPMS transmembrane" evidence="7">
    <location>
        <begin position="52"/>
        <end position="171"/>
    </location>
</feature>
<dbReference type="GO" id="GO:0000271">
    <property type="term" value="P:polysaccharide biosynthetic process"/>
    <property type="evidence" value="ECO:0007669"/>
    <property type="project" value="InterPro"/>
</dbReference>
<accession>A0A1H3IQQ1</accession>
<evidence type="ECO:0000256" key="6">
    <source>
        <dbReference type="SAM" id="Phobius"/>
    </source>
</evidence>
<keyword evidence="5 6" id="KW-0472">Membrane</keyword>
<gene>
    <name evidence="8" type="ORF">SAMN05660209_02489</name>
</gene>
<dbReference type="InterPro" id="IPR051401">
    <property type="entry name" value="GtrA_CellWall_Glycosyl"/>
</dbReference>
<feature type="transmembrane region" description="Helical" evidence="6">
    <location>
        <begin position="49"/>
        <end position="71"/>
    </location>
</feature>
<feature type="transmembrane region" description="Helical" evidence="6">
    <location>
        <begin position="117"/>
        <end position="139"/>
    </location>
</feature>
<feature type="transmembrane region" description="Helical" evidence="6">
    <location>
        <begin position="77"/>
        <end position="96"/>
    </location>
</feature>
<evidence type="ECO:0000256" key="5">
    <source>
        <dbReference type="ARBA" id="ARBA00023136"/>
    </source>
</evidence>
<proteinExistence type="inferred from homology"/>
<evidence type="ECO:0000256" key="4">
    <source>
        <dbReference type="ARBA" id="ARBA00022989"/>
    </source>
</evidence>
<reference evidence="9" key="1">
    <citation type="submission" date="2016-10" db="EMBL/GenBank/DDBJ databases">
        <authorList>
            <person name="Varghese N."/>
            <person name="Submissions S."/>
        </authorList>
    </citation>
    <scope>NUCLEOTIDE SEQUENCE [LARGE SCALE GENOMIC DNA]</scope>
    <source>
        <strain evidence="9">DSM 45422</strain>
    </source>
</reference>
<evidence type="ECO:0000256" key="3">
    <source>
        <dbReference type="ARBA" id="ARBA00022692"/>
    </source>
</evidence>
<keyword evidence="4 6" id="KW-1133">Transmembrane helix</keyword>
<evidence type="ECO:0000313" key="9">
    <source>
        <dbReference type="Proteomes" id="UP000198921"/>
    </source>
</evidence>
<organism evidence="8 9">
    <name type="scientific">Geodermatophilus africanus</name>
    <dbReference type="NCBI Taxonomy" id="1137993"/>
    <lineage>
        <taxon>Bacteria</taxon>
        <taxon>Bacillati</taxon>
        <taxon>Actinomycetota</taxon>
        <taxon>Actinomycetes</taxon>
        <taxon>Geodermatophilales</taxon>
        <taxon>Geodermatophilaceae</taxon>
        <taxon>Geodermatophilus</taxon>
    </lineage>
</organism>
<keyword evidence="3 6" id="KW-0812">Transmembrane</keyword>
<dbReference type="PANTHER" id="PTHR38459">
    <property type="entry name" value="PROPHAGE BACTOPRENOL-LINKED GLUCOSE TRANSLOCASE HOMOLOG"/>
    <property type="match status" value="1"/>
</dbReference>
<comment type="similarity">
    <text evidence="2">Belongs to the GtrA family.</text>
</comment>
<dbReference type="AlphaFoldDB" id="A0A1H3IQQ1"/>
<sequence>MPPGRGERDPVEALAGPLAPGRVPWPFVTAVSERAPRRSRSLGSVVRHLGAFGVVGGVGFVIEVGLFQLLYGHLGSGAVVAKAVATIVAMTVAFFGHRHWSFAHRARTGFKREYPMFLAINGLTLLLGLGIVAFARYGLDLTSAWALQGANLVSIAVGTVVRYLMYRRWVFPAADAVG</sequence>
<dbReference type="EMBL" id="FNOT01000006">
    <property type="protein sequence ID" value="SDY30040.1"/>
    <property type="molecule type" value="Genomic_DNA"/>
</dbReference>
<protein>
    <submittedName>
        <fullName evidence="8">Putative flippase GtrA (Transmembrane translocase of bactoprenol-linked glucose)</fullName>
    </submittedName>
</protein>
<dbReference type="Proteomes" id="UP000198921">
    <property type="component" value="Unassembled WGS sequence"/>
</dbReference>
<dbReference type="STRING" id="1137993.SAMN05660209_02489"/>
<dbReference type="PANTHER" id="PTHR38459:SF1">
    <property type="entry name" value="PROPHAGE BACTOPRENOL-LINKED GLUCOSE TRANSLOCASE HOMOLOG"/>
    <property type="match status" value="1"/>
</dbReference>
<comment type="subcellular location">
    <subcellularLocation>
        <location evidence="1">Membrane</location>
        <topology evidence="1">Multi-pass membrane protein</topology>
    </subcellularLocation>
</comment>
<evidence type="ECO:0000256" key="1">
    <source>
        <dbReference type="ARBA" id="ARBA00004141"/>
    </source>
</evidence>
<feature type="transmembrane region" description="Helical" evidence="6">
    <location>
        <begin position="145"/>
        <end position="165"/>
    </location>
</feature>
<name>A0A1H3IQQ1_9ACTN</name>
<dbReference type="InterPro" id="IPR007267">
    <property type="entry name" value="GtrA_DPMS_TM"/>
</dbReference>
<dbReference type="GO" id="GO:0005886">
    <property type="term" value="C:plasma membrane"/>
    <property type="evidence" value="ECO:0007669"/>
    <property type="project" value="TreeGrafter"/>
</dbReference>
<evidence type="ECO:0000259" key="7">
    <source>
        <dbReference type="Pfam" id="PF04138"/>
    </source>
</evidence>
<evidence type="ECO:0000256" key="2">
    <source>
        <dbReference type="ARBA" id="ARBA00009399"/>
    </source>
</evidence>
<evidence type="ECO:0000313" key="8">
    <source>
        <dbReference type="EMBL" id="SDY30040.1"/>
    </source>
</evidence>
<dbReference type="Pfam" id="PF04138">
    <property type="entry name" value="GtrA_DPMS_TM"/>
    <property type="match status" value="1"/>
</dbReference>